<dbReference type="RefSeq" id="XP_073801116.1">
    <property type="nucleotide sequence ID" value="XM_073945015.1"/>
</dbReference>
<proteinExistence type="predicted"/>
<evidence type="ECO:0000313" key="1">
    <source>
        <dbReference type="Proteomes" id="UP000000437"/>
    </source>
</evidence>
<keyword evidence="1" id="KW-1185">Reference proteome</keyword>
<name>A0AC58J3Q2_DANRE</name>
<gene>
    <name evidence="2" type="primary">chmp6a</name>
</gene>
<organism evidence="1 2">
    <name type="scientific">Danio rerio</name>
    <name type="common">Zebrafish</name>
    <name type="synonym">Brachydanio rerio</name>
    <dbReference type="NCBI Taxonomy" id="7955"/>
    <lineage>
        <taxon>Eukaryota</taxon>
        <taxon>Metazoa</taxon>
        <taxon>Chordata</taxon>
        <taxon>Craniata</taxon>
        <taxon>Vertebrata</taxon>
        <taxon>Euteleostomi</taxon>
        <taxon>Actinopterygii</taxon>
        <taxon>Neopterygii</taxon>
        <taxon>Teleostei</taxon>
        <taxon>Ostariophysi</taxon>
        <taxon>Cypriniformes</taxon>
        <taxon>Danionidae</taxon>
        <taxon>Danioninae</taxon>
        <taxon>Danio</taxon>
    </lineage>
</organism>
<accession>A0AC58J3Q2</accession>
<reference evidence="2" key="1">
    <citation type="submission" date="2025-08" db="UniProtKB">
        <authorList>
            <consortium name="RefSeq"/>
        </authorList>
    </citation>
    <scope>IDENTIFICATION</scope>
    <source>
        <strain evidence="2">Tuebingen</strain>
        <tissue evidence="2">Fibroblasts and whole tissue</tissue>
    </source>
</reference>
<protein>
    <submittedName>
        <fullName evidence="2">Charged multivesicular body protein 6 isoform X5</fullName>
    </submittedName>
</protein>
<sequence>MHEVMSLEEVEKILEDTKEAIEYQKQIDDLLAGCLKEEDEDAVLAELETLTQGEDTALSELPTDPPPAAPEGGTEIKTEREMLVA</sequence>
<evidence type="ECO:0000313" key="2">
    <source>
        <dbReference type="RefSeq" id="XP_073801116.1"/>
    </source>
</evidence>
<dbReference type="Proteomes" id="UP000000437">
    <property type="component" value="Chromosome 3"/>
</dbReference>